<sequence length="188" mass="20437">MKKLTLALAAALSLSSAHAADYVIDSKGAHASINFKIQHLGYSWLTGRFNDFEGTFSYDDKAPSDASLVVNIDTDSVDSNHAERDKHLKGDDFLDVDEYPTAKFVSTKIVEKGDGMMDVMGDFTLHGVTKPITISAKKIGEGKDPWGGYRAGFMGTTEIALKDYGIDYDLGPASQTVELELHVEGVKQ</sequence>
<keyword evidence="4" id="KW-1185">Reference proteome</keyword>
<feature type="domain" description="Lipid/polyisoprenoid-binding YceI-like" evidence="2">
    <location>
        <begin position="21"/>
        <end position="186"/>
    </location>
</feature>
<dbReference type="SUPFAM" id="SSF101874">
    <property type="entry name" value="YceI-like"/>
    <property type="match status" value="1"/>
</dbReference>
<dbReference type="EMBL" id="JAAAWP010000003">
    <property type="protein sequence ID" value="NDW21172.1"/>
    <property type="molecule type" value="Genomic_DNA"/>
</dbReference>
<comment type="caution">
    <text evidence="3">The sequence shown here is derived from an EMBL/GenBank/DDBJ whole genome shotgun (WGS) entry which is preliminary data.</text>
</comment>
<dbReference type="PANTHER" id="PTHR34406:SF1">
    <property type="entry name" value="PROTEIN YCEI"/>
    <property type="match status" value="1"/>
</dbReference>
<evidence type="ECO:0000259" key="2">
    <source>
        <dbReference type="SMART" id="SM00867"/>
    </source>
</evidence>
<gene>
    <name evidence="3" type="ORF">GTW09_06545</name>
</gene>
<organism evidence="3 4">
    <name type="scientific">Alteromonas hispanica</name>
    <dbReference type="NCBI Taxonomy" id="315421"/>
    <lineage>
        <taxon>Bacteria</taxon>
        <taxon>Pseudomonadati</taxon>
        <taxon>Pseudomonadota</taxon>
        <taxon>Gammaproteobacteria</taxon>
        <taxon>Alteromonadales</taxon>
        <taxon>Alteromonadaceae</taxon>
        <taxon>Alteromonas/Salinimonas group</taxon>
        <taxon>Alteromonas</taxon>
    </lineage>
</organism>
<evidence type="ECO:0000256" key="1">
    <source>
        <dbReference type="SAM" id="SignalP"/>
    </source>
</evidence>
<dbReference type="NCBIfam" id="NF002994">
    <property type="entry name" value="PRK03757.1"/>
    <property type="match status" value="1"/>
</dbReference>
<dbReference type="RefSeq" id="WP_163110997.1">
    <property type="nucleotide sequence ID" value="NZ_JAAAWP010000003.1"/>
</dbReference>
<proteinExistence type="predicted"/>
<dbReference type="InterPro" id="IPR036761">
    <property type="entry name" value="TTHA0802/YceI-like_sf"/>
</dbReference>
<feature type="chain" id="PRO_5026877438" evidence="1">
    <location>
        <begin position="20"/>
        <end position="188"/>
    </location>
</feature>
<dbReference type="Pfam" id="PF04264">
    <property type="entry name" value="YceI"/>
    <property type="match status" value="1"/>
</dbReference>
<evidence type="ECO:0000313" key="3">
    <source>
        <dbReference type="EMBL" id="NDW21172.1"/>
    </source>
</evidence>
<keyword evidence="1" id="KW-0732">Signal</keyword>
<reference evidence="3 4" key="1">
    <citation type="submission" date="2020-01" db="EMBL/GenBank/DDBJ databases">
        <title>Genomes of bacteria type strains.</title>
        <authorList>
            <person name="Chen J."/>
            <person name="Zhu S."/>
            <person name="Yang J."/>
        </authorList>
    </citation>
    <scope>NUCLEOTIDE SEQUENCE [LARGE SCALE GENOMIC DNA]</scope>
    <source>
        <strain evidence="3 4">LMG 22958</strain>
    </source>
</reference>
<dbReference type="InterPro" id="IPR007372">
    <property type="entry name" value="Lipid/polyisoprenoid-bd_YceI"/>
</dbReference>
<dbReference type="AlphaFoldDB" id="A0A6L9MSM4"/>
<dbReference type="SMART" id="SM00867">
    <property type="entry name" value="YceI"/>
    <property type="match status" value="1"/>
</dbReference>
<dbReference type="Proteomes" id="UP000478837">
    <property type="component" value="Unassembled WGS sequence"/>
</dbReference>
<name>A0A6L9MSM4_9ALTE</name>
<dbReference type="PANTHER" id="PTHR34406">
    <property type="entry name" value="PROTEIN YCEI"/>
    <property type="match status" value="1"/>
</dbReference>
<feature type="signal peptide" evidence="1">
    <location>
        <begin position="1"/>
        <end position="19"/>
    </location>
</feature>
<evidence type="ECO:0000313" key="4">
    <source>
        <dbReference type="Proteomes" id="UP000478837"/>
    </source>
</evidence>
<accession>A0A6L9MSM4</accession>
<protein>
    <submittedName>
        <fullName evidence="3">YceI family protein</fullName>
    </submittedName>
</protein>
<dbReference type="Gene3D" id="2.40.128.110">
    <property type="entry name" value="Lipid/polyisoprenoid-binding, YceI-like"/>
    <property type="match status" value="1"/>
</dbReference>